<dbReference type="Proteomes" id="UP000192674">
    <property type="component" value="Unassembled WGS sequence"/>
</dbReference>
<dbReference type="SUPFAM" id="SSF46785">
    <property type="entry name" value="Winged helix' DNA-binding domain"/>
    <property type="match status" value="1"/>
</dbReference>
<evidence type="ECO:0000256" key="4">
    <source>
        <dbReference type="ARBA" id="ARBA00023163"/>
    </source>
</evidence>
<dbReference type="Pfam" id="PF03466">
    <property type="entry name" value="LysR_substrate"/>
    <property type="match status" value="1"/>
</dbReference>
<protein>
    <submittedName>
        <fullName evidence="6">DNA-binding transcriptional regulator, LysR family</fullName>
    </submittedName>
</protein>
<dbReference type="Gene3D" id="1.10.10.10">
    <property type="entry name" value="Winged helix-like DNA-binding domain superfamily/Winged helix DNA-binding domain"/>
    <property type="match status" value="1"/>
</dbReference>
<dbReference type="EMBL" id="FWXV01000013">
    <property type="protein sequence ID" value="SMD26130.1"/>
    <property type="molecule type" value="Genomic_DNA"/>
</dbReference>
<keyword evidence="7" id="KW-1185">Reference proteome</keyword>
<dbReference type="OrthoDB" id="4140098at2"/>
<dbReference type="PRINTS" id="PR00039">
    <property type="entry name" value="HTHLYSR"/>
</dbReference>
<dbReference type="GO" id="GO:0003700">
    <property type="term" value="F:DNA-binding transcription factor activity"/>
    <property type="evidence" value="ECO:0007669"/>
    <property type="project" value="InterPro"/>
</dbReference>
<reference evidence="6 7" key="1">
    <citation type="submission" date="2017-04" db="EMBL/GenBank/DDBJ databases">
        <authorList>
            <person name="Afonso C.L."/>
            <person name="Miller P.J."/>
            <person name="Scott M.A."/>
            <person name="Spackman E."/>
            <person name="Goraichik I."/>
            <person name="Dimitrov K.M."/>
            <person name="Suarez D.L."/>
            <person name="Swayne D.E."/>
        </authorList>
    </citation>
    <scope>NUCLEOTIDE SEQUENCE [LARGE SCALE GENOMIC DNA]</scope>
    <source>
        <strain evidence="6 7">DSM 43828</strain>
    </source>
</reference>
<proteinExistence type="inferred from homology"/>
<dbReference type="GO" id="GO:0032993">
    <property type="term" value="C:protein-DNA complex"/>
    <property type="evidence" value="ECO:0007669"/>
    <property type="project" value="TreeGrafter"/>
</dbReference>
<dbReference type="InterPro" id="IPR036390">
    <property type="entry name" value="WH_DNA-bd_sf"/>
</dbReference>
<dbReference type="GO" id="GO:0003677">
    <property type="term" value="F:DNA binding"/>
    <property type="evidence" value="ECO:0007669"/>
    <property type="project" value="UniProtKB-KW"/>
</dbReference>
<accession>A0A1W2FW30</accession>
<keyword evidence="4" id="KW-0804">Transcription</keyword>
<dbReference type="PROSITE" id="PS50931">
    <property type="entry name" value="HTH_LYSR"/>
    <property type="match status" value="1"/>
</dbReference>
<evidence type="ECO:0000313" key="7">
    <source>
        <dbReference type="Proteomes" id="UP000192674"/>
    </source>
</evidence>
<evidence type="ECO:0000256" key="2">
    <source>
        <dbReference type="ARBA" id="ARBA00023015"/>
    </source>
</evidence>
<sequence length="298" mass="32707">MDVDTRVLRYFVAVAEELSFTRAAERLFVSQPALSRQIRQLESDLKINLFARTSREVRLTSAGEALVPIAKGIIADWQAAQRTARGIAALESRVLRIGFEATGAGPLATKARTTFAARHPDVTIEPKRFDWGGEVAALRDGLVDTAFLWLPADTTGLHTEIVAVEQRLVGFCAAHRLAAKDSVSIMDLKDEPLMWTRKAPKHWVDWWAVNPRPDGSQPVWGPENDNVEEMLEHVAAGAGVCISPESMAAYYARPDLVWRPIIDIPPLRIALARPAASTNPLVAAFADVVSELSEVDLA</sequence>
<dbReference type="PANTHER" id="PTHR30346:SF0">
    <property type="entry name" value="HCA OPERON TRANSCRIPTIONAL ACTIVATOR HCAR"/>
    <property type="match status" value="1"/>
</dbReference>
<keyword evidence="2" id="KW-0805">Transcription regulation</keyword>
<comment type="similarity">
    <text evidence="1">Belongs to the LysR transcriptional regulatory family.</text>
</comment>
<organism evidence="6 7">
    <name type="scientific">Kibdelosporangium aridum</name>
    <dbReference type="NCBI Taxonomy" id="2030"/>
    <lineage>
        <taxon>Bacteria</taxon>
        <taxon>Bacillati</taxon>
        <taxon>Actinomycetota</taxon>
        <taxon>Actinomycetes</taxon>
        <taxon>Pseudonocardiales</taxon>
        <taxon>Pseudonocardiaceae</taxon>
        <taxon>Kibdelosporangium</taxon>
    </lineage>
</organism>
<dbReference type="AlphaFoldDB" id="A0A1W2FW30"/>
<dbReference type="InterPro" id="IPR036388">
    <property type="entry name" value="WH-like_DNA-bd_sf"/>
</dbReference>
<dbReference type="CDD" id="cd08414">
    <property type="entry name" value="PBP2_LTTR_aromatics_like"/>
    <property type="match status" value="1"/>
</dbReference>
<dbReference type="SUPFAM" id="SSF53850">
    <property type="entry name" value="Periplasmic binding protein-like II"/>
    <property type="match status" value="1"/>
</dbReference>
<dbReference type="RefSeq" id="WP_084433927.1">
    <property type="nucleotide sequence ID" value="NZ_FWXV01000013.1"/>
</dbReference>
<dbReference type="InterPro" id="IPR000847">
    <property type="entry name" value="LysR_HTH_N"/>
</dbReference>
<dbReference type="FunFam" id="1.10.10.10:FF:000001">
    <property type="entry name" value="LysR family transcriptional regulator"/>
    <property type="match status" value="1"/>
</dbReference>
<gene>
    <name evidence="6" type="ORF">SAMN05661093_09710</name>
</gene>
<dbReference type="PANTHER" id="PTHR30346">
    <property type="entry name" value="TRANSCRIPTIONAL DUAL REGULATOR HCAR-RELATED"/>
    <property type="match status" value="1"/>
</dbReference>
<evidence type="ECO:0000256" key="1">
    <source>
        <dbReference type="ARBA" id="ARBA00009437"/>
    </source>
</evidence>
<feature type="domain" description="HTH lysR-type" evidence="5">
    <location>
        <begin position="3"/>
        <end position="60"/>
    </location>
</feature>
<name>A0A1W2FW30_KIBAR</name>
<dbReference type="Gene3D" id="3.40.190.10">
    <property type="entry name" value="Periplasmic binding protein-like II"/>
    <property type="match status" value="2"/>
</dbReference>
<evidence type="ECO:0000256" key="3">
    <source>
        <dbReference type="ARBA" id="ARBA00023125"/>
    </source>
</evidence>
<keyword evidence="3 6" id="KW-0238">DNA-binding</keyword>
<dbReference type="InterPro" id="IPR005119">
    <property type="entry name" value="LysR_subst-bd"/>
</dbReference>
<evidence type="ECO:0000259" key="5">
    <source>
        <dbReference type="PROSITE" id="PS50931"/>
    </source>
</evidence>
<dbReference type="Pfam" id="PF00126">
    <property type="entry name" value="HTH_1"/>
    <property type="match status" value="1"/>
</dbReference>
<evidence type="ECO:0000313" key="6">
    <source>
        <dbReference type="EMBL" id="SMD26130.1"/>
    </source>
</evidence>